<keyword evidence="2" id="KW-1185">Reference proteome</keyword>
<comment type="caution">
    <text evidence="1">The sequence shown here is derived from an EMBL/GenBank/DDBJ whole genome shotgun (WGS) entry which is preliminary data.</text>
</comment>
<dbReference type="AlphaFoldDB" id="A0AAE0GH18"/>
<proteinExistence type="predicted"/>
<dbReference type="Proteomes" id="UP001190700">
    <property type="component" value="Unassembled WGS sequence"/>
</dbReference>
<sequence length="144" mass="16488">MVTYEEFVPCAHRCSFRSSIYVVKYGEIYCVIARETREETYLSVYLKDFFRREETPVTCASFHRDTLSPDRLTVGLIHTRPVRHSLTLTWTACDQRLEVLIVLPMCTAASAKGGITPLRSKEGPVVLRPPRMMISNLLSSHTTY</sequence>
<evidence type="ECO:0000313" key="1">
    <source>
        <dbReference type="EMBL" id="KAK3277872.1"/>
    </source>
</evidence>
<evidence type="ECO:0000313" key="2">
    <source>
        <dbReference type="Proteomes" id="UP001190700"/>
    </source>
</evidence>
<organism evidence="1 2">
    <name type="scientific">Cymbomonas tetramitiformis</name>
    <dbReference type="NCBI Taxonomy" id="36881"/>
    <lineage>
        <taxon>Eukaryota</taxon>
        <taxon>Viridiplantae</taxon>
        <taxon>Chlorophyta</taxon>
        <taxon>Pyramimonadophyceae</taxon>
        <taxon>Pyramimonadales</taxon>
        <taxon>Pyramimonadaceae</taxon>
        <taxon>Cymbomonas</taxon>
    </lineage>
</organism>
<accession>A0AAE0GH18</accession>
<reference evidence="1 2" key="1">
    <citation type="journal article" date="2015" name="Genome Biol. Evol.">
        <title>Comparative Genomics of a Bacterivorous Green Alga Reveals Evolutionary Causalities and Consequences of Phago-Mixotrophic Mode of Nutrition.</title>
        <authorList>
            <person name="Burns J.A."/>
            <person name="Paasch A."/>
            <person name="Narechania A."/>
            <person name="Kim E."/>
        </authorList>
    </citation>
    <scope>NUCLEOTIDE SEQUENCE [LARGE SCALE GENOMIC DNA]</scope>
    <source>
        <strain evidence="1 2">PLY_AMNH</strain>
    </source>
</reference>
<gene>
    <name evidence="1" type="ORF">CYMTET_14147</name>
</gene>
<dbReference type="EMBL" id="LGRX02005817">
    <property type="protein sequence ID" value="KAK3277872.1"/>
    <property type="molecule type" value="Genomic_DNA"/>
</dbReference>
<name>A0AAE0GH18_9CHLO</name>
<protein>
    <submittedName>
        <fullName evidence="1">Uncharacterized protein</fullName>
    </submittedName>
</protein>